<comment type="caution">
    <text evidence="1">The sequence shown here is derived from an EMBL/GenBank/DDBJ whole genome shotgun (WGS) entry which is preliminary data.</text>
</comment>
<evidence type="ECO:0000313" key="2">
    <source>
        <dbReference type="Proteomes" id="UP000180253"/>
    </source>
</evidence>
<reference evidence="1 2" key="1">
    <citation type="submission" date="2016-10" db="EMBL/GenBank/DDBJ databases">
        <title>Pseudoalteromonas amylolytica sp. nov., isolated from the surface seawater.</title>
        <authorList>
            <person name="Wu Y.-H."/>
            <person name="Cheng H."/>
            <person name="Jin X.-B."/>
            <person name="Wang C.-S."/>
            <person name="Xu X.-W."/>
        </authorList>
    </citation>
    <scope>NUCLEOTIDE SEQUENCE [LARGE SCALE GENOMIC DNA]</scope>
    <source>
        <strain evidence="1 2">JCM 12483</strain>
    </source>
</reference>
<dbReference type="InterPro" id="IPR008311">
    <property type="entry name" value="UCP028101"/>
</dbReference>
<dbReference type="STRING" id="327939.BIW53_15385"/>
<protein>
    <recommendedName>
        <fullName evidence="3">DUF1513 domain-containing protein</fullName>
    </recommendedName>
</protein>
<evidence type="ECO:0008006" key="3">
    <source>
        <dbReference type="Google" id="ProtNLM"/>
    </source>
</evidence>
<dbReference type="Proteomes" id="UP000180253">
    <property type="component" value="Unassembled WGS sequence"/>
</dbReference>
<dbReference type="EMBL" id="MNAN01000034">
    <property type="protein sequence ID" value="OHU94456.1"/>
    <property type="molecule type" value="Genomic_DNA"/>
</dbReference>
<dbReference type="PIRSF" id="PIRSF028101">
    <property type="entry name" value="UCP028101"/>
    <property type="match status" value="1"/>
</dbReference>
<name>A0A1S1N562_9GAMM</name>
<gene>
    <name evidence="1" type="ORF">BIW53_15385</name>
</gene>
<keyword evidence="2" id="KW-1185">Reference proteome</keyword>
<dbReference type="SUPFAM" id="SSF69322">
    <property type="entry name" value="Tricorn protease domain 2"/>
    <property type="match status" value="1"/>
</dbReference>
<dbReference type="Pfam" id="PF07433">
    <property type="entry name" value="DUF1513"/>
    <property type="match status" value="1"/>
</dbReference>
<dbReference type="Gene3D" id="2.130.10.10">
    <property type="entry name" value="YVTN repeat-like/Quinoprotein amine dehydrogenase"/>
    <property type="match status" value="1"/>
</dbReference>
<dbReference type="InterPro" id="IPR015943">
    <property type="entry name" value="WD40/YVTN_repeat-like_dom_sf"/>
</dbReference>
<sequence length="368" mass="40557">MLNNSEPHFMSRRKFCKKLLAAGVGLCVLPLFTGCTALQGKRFASAFSDNQGQHFVAWFDESGNILGQVRIADRAHDLCHVAHSNTLLAFSRRPGRAMYVIDMQSSEIQSTVESAANQHFFGHGALSNDGQWLYTTENYFDDDYKAHEGLIVVRNTHNFAVESQLPSGGIGPHQLASLMHEDTLVVANGGIHTHPASPRTKLNLDSMQPNLSYIDIASGKILEQVQPTDHLLSTRHLCLASDDTVYVGCQYQGPKHLAKPLIFSHQRGEQLSSLQANDKQWMAFQQYTASLAINETGTTLAVTSPRGGVISYWNLKSGKLSSIETQNDCAGIAPLGDEFIASTGRGDLVSHKSHIEHLLHWDNHMIKL</sequence>
<evidence type="ECO:0000313" key="1">
    <source>
        <dbReference type="EMBL" id="OHU94456.1"/>
    </source>
</evidence>
<dbReference type="AlphaFoldDB" id="A0A1S1N562"/>
<organism evidence="1 2">
    <name type="scientific">Pseudoalteromonas byunsanensis</name>
    <dbReference type="NCBI Taxonomy" id="327939"/>
    <lineage>
        <taxon>Bacteria</taxon>
        <taxon>Pseudomonadati</taxon>
        <taxon>Pseudomonadota</taxon>
        <taxon>Gammaproteobacteria</taxon>
        <taxon>Alteromonadales</taxon>
        <taxon>Pseudoalteromonadaceae</taxon>
        <taxon>Pseudoalteromonas</taxon>
    </lineage>
</organism>
<proteinExistence type="predicted"/>
<accession>A0A1S1N562</accession>